<dbReference type="InterPro" id="IPR024083">
    <property type="entry name" value="Fumarase/histidase_N"/>
</dbReference>
<dbReference type="ExpressionAtlas" id="A0A1D6PPV6">
    <property type="expression patterns" value="baseline and differential"/>
</dbReference>
<dbReference type="PaxDb" id="4577-GRMZM2G348729_P01"/>
<dbReference type="GO" id="GO:0006106">
    <property type="term" value="P:fumarate metabolic process"/>
    <property type="evidence" value="ECO:0007669"/>
    <property type="project" value="InterPro"/>
</dbReference>
<dbReference type="STRING" id="4577.A0A1D6PPV6"/>
<dbReference type="GO" id="GO:0004333">
    <property type="term" value="F:fumarate hydratase activity"/>
    <property type="evidence" value="ECO:0007669"/>
    <property type="project" value="InterPro"/>
</dbReference>
<dbReference type="InterPro" id="IPR022761">
    <property type="entry name" value="Fumarate_lyase_N"/>
</dbReference>
<dbReference type="eggNOG" id="KOG0446">
    <property type="taxonomic scope" value="Eukaryota"/>
</dbReference>
<dbReference type="InParanoid" id="A0A1D6PPV6"/>
<dbReference type="Pfam" id="PF00206">
    <property type="entry name" value="Lyase_1"/>
    <property type="match status" value="2"/>
</dbReference>
<dbReference type="Gene3D" id="1.10.275.10">
    <property type="entry name" value="Fumarase/aspartase (N-terminal domain)"/>
    <property type="match status" value="2"/>
</dbReference>
<dbReference type="AlphaFoldDB" id="A0A1D6PPV6"/>
<reference evidence="2" key="1">
    <citation type="submission" date="2015-12" db="EMBL/GenBank/DDBJ databases">
        <title>Update maize B73 reference genome by single molecule sequencing technologies.</title>
        <authorList>
            <consortium name="Maize Genome Sequencing Project"/>
            <person name="Ware D."/>
        </authorList>
    </citation>
    <scope>NUCLEOTIDE SEQUENCE</scope>
    <source>
        <tissue evidence="2">Seedling</tissue>
    </source>
</reference>
<dbReference type="PANTHER" id="PTHR11444">
    <property type="entry name" value="ASPARTATEAMMONIA/ARGININOSUCCINATE/ADENYLOSUCCINATE LYASE"/>
    <property type="match status" value="1"/>
</dbReference>
<evidence type="ECO:0000259" key="1">
    <source>
        <dbReference type="Pfam" id="PF00206"/>
    </source>
</evidence>
<dbReference type="Gene3D" id="1.20.200.10">
    <property type="entry name" value="Fumarase/aspartase (Central domain)"/>
    <property type="match status" value="1"/>
</dbReference>
<dbReference type="SMR" id="A0A1D6PPV6"/>
<dbReference type="EMBL" id="CM000780">
    <property type="protein sequence ID" value="AQK48825.1"/>
    <property type="molecule type" value="Genomic_DNA"/>
</dbReference>
<evidence type="ECO:0000313" key="2">
    <source>
        <dbReference type="EMBL" id="AQK48825.1"/>
    </source>
</evidence>
<sequence>MLKPAKVDRMMVVTTCSHIYTPQKISSLVFKKITNRVAYKTVIKAHSDVVLKAKSMADKVEWANKTKVVIQSKGGSFKGPSIEGGSMRQINLDGALVNMDYGLDPTIGKAIIQAAEEVVEGKLDDHFPLVTWQTGSGTQSNMNANEVNMDYGLDPTIGKAIIQAAEEVAEGKLDDHFPLVIWQTGSGTQSNMNANEVIANRASEILGHKGGQKFVHPNDHVNRSQSSNDTFPTVMHIATTVEIHSRFIPSLQQLHDSLHSKVLTSPFLRNYFTMLVKCLP</sequence>
<dbReference type="SUPFAM" id="SSF48557">
    <property type="entry name" value="L-aspartase-like"/>
    <property type="match status" value="2"/>
</dbReference>
<dbReference type="InterPro" id="IPR008948">
    <property type="entry name" value="L-Aspartase-like"/>
</dbReference>
<gene>
    <name evidence="2" type="ORF">ZEAMMB73_Zm00001d048743</name>
</gene>
<dbReference type="InterPro" id="IPR005677">
    <property type="entry name" value="Fum_hydII"/>
</dbReference>
<dbReference type="PANTHER" id="PTHR11444:SF1">
    <property type="entry name" value="FUMARATE HYDRATASE, MITOCHONDRIAL"/>
    <property type="match status" value="1"/>
</dbReference>
<name>A0A1D6PPV6_MAIZE</name>
<organism evidence="2">
    <name type="scientific">Zea mays</name>
    <name type="common">Maize</name>
    <dbReference type="NCBI Taxonomy" id="4577"/>
    <lineage>
        <taxon>Eukaryota</taxon>
        <taxon>Viridiplantae</taxon>
        <taxon>Streptophyta</taxon>
        <taxon>Embryophyta</taxon>
        <taxon>Tracheophyta</taxon>
        <taxon>Spermatophyta</taxon>
        <taxon>Magnoliopsida</taxon>
        <taxon>Liliopsida</taxon>
        <taxon>Poales</taxon>
        <taxon>Poaceae</taxon>
        <taxon>PACMAD clade</taxon>
        <taxon>Panicoideae</taxon>
        <taxon>Andropogonodae</taxon>
        <taxon>Andropogoneae</taxon>
        <taxon>Tripsacinae</taxon>
        <taxon>Zea</taxon>
    </lineage>
</organism>
<feature type="domain" description="Fumarate lyase N-terminal" evidence="1">
    <location>
        <begin position="95"/>
        <end position="147"/>
    </location>
</feature>
<dbReference type="eggNOG" id="KOG1317">
    <property type="taxonomic scope" value="Eukaryota"/>
</dbReference>
<feature type="domain" description="Fumarate lyase N-terminal" evidence="1">
    <location>
        <begin position="155"/>
        <end position="261"/>
    </location>
</feature>
<protein>
    <submittedName>
        <fullName evidence="2">Fumarate hydratase 1 mitochondrial</fullName>
    </submittedName>
</protein>
<accession>A0A1D6PPV6</accession>
<proteinExistence type="predicted"/>